<sequence length="257" mass="29033">MSAGICGKRVGFEDVFGSPSSQGPSAKRSRCSPFGSPTRFYDLGFGSEDKLSVLLRMFPSVDRKVVELVLETHDNKIDDAIKNLNALCLGSNLKADEARSLNATALSNESAVEGEILGNSRTFQNGSSWVDLFVQEMHSVSNWDDVRGKATMLLEAFEKNVIDNSMTSKEQEIGLLKEHLQCVSKDNNILKKGIQIQRERNLEQEEKLKEVPQLKHFISQCQEQIRKLEMDNYTLRVYLQRAQESNSMPGHHHRDIF</sequence>
<organism evidence="2 3">
    <name type="scientific">Asparagus officinalis</name>
    <name type="common">Garden asparagus</name>
    <dbReference type="NCBI Taxonomy" id="4686"/>
    <lineage>
        <taxon>Eukaryota</taxon>
        <taxon>Viridiplantae</taxon>
        <taxon>Streptophyta</taxon>
        <taxon>Embryophyta</taxon>
        <taxon>Tracheophyta</taxon>
        <taxon>Spermatophyta</taxon>
        <taxon>Magnoliopsida</taxon>
        <taxon>Liliopsida</taxon>
        <taxon>Asparagales</taxon>
        <taxon>Asparagaceae</taxon>
        <taxon>Asparagoideae</taxon>
        <taxon>Asparagus</taxon>
    </lineage>
</organism>
<dbReference type="Pfam" id="PF02845">
    <property type="entry name" value="CUE"/>
    <property type="match status" value="1"/>
</dbReference>
<protein>
    <recommendedName>
        <fullName evidence="1">CUE domain-containing protein</fullName>
    </recommendedName>
</protein>
<dbReference type="SUPFAM" id="SSF46934">
    <property type="entry name" value="UBA-like"/>
    <property type="match status" value="1"/>
</dbReference>
<accession>A0A5P1FF02</accession>
<dbReference type="CDD" id="cd14279">
    <property type="entry name" value="CUE"/>
    <property type="match status" value="1"/>
</dbReference>
<dbReference type="Gene3D" id="1.10.8.10">
    <property type="entry name" value="DNA helicase RuvA subunit, C-terminal domain"/>
    <property type="match status" value="1"/>
</dbReference>
<evidence type="ECO:0000313" key="2">
    <source>
        <dbReference type="EMBL" id="ONK76955.1"/>
    </source>
</evidence>
<gene>
    <name evidence="2" type="ORF">A4U43_C02F1630</name>
</gene>
<proteinExistence type="predicted"/>
<dbReference type="InterPro" id="IPR003892">
    <property type="entry name" value="CUE"/>
</dbReference>
<dbReference type="PANTHER" id="PTHR31245">
    <property type="entry name" value="UBIQUITIN SYSTEM COMPONENT CUE PROTEIN"/>
    <property type="match status" value="1"/>
</dbReference>
<dbReference type="Proteomes" id="UP000243459">
    <property type="component" value="Chromosome 2"/>
</dbReference>
<feature type="domain" description="CUE" evidence="1">
    <location>
        <begin position="46"/>
        <end position="89"/>
    </location>
</feature>
<dbReference type="PROSITE" id="PS51140">
    <property type="entry name" value="CUE"/>
    <property type="match status" value="1"/>
</dbReference>
<dbReference type="EMBL" id="CM007382">
    <property type="protein sequence ID" value="ONK76955.1"/>
    <property type="molecule type" value="Genomic_DNA"/>
</dbReference>
<dbReference type="GO" id="GO:0043130">
    <property type="term" value="F:ubiquitin binding"/>
    <property type="evidence" value="ECO:0007669"/>
    <property type="project" value="InterPro"/>
</dbReference>
<name>A0A5P1FF02_ASPOF</name>
<dbReference type="InterPro" id="IPR009060">
    <property type="entry name" value="UBA-like_sf"/>
</dbReference>
<dbReference type="OMA" id="HFHPDIF"/>
<keyword evidence="3" id="KW-1185">Reference proteome</keyword>
<dbReference type="PANTHER" id="PTHR31245:SF16">
    <property type="entry name" value="UDP-GLUCOSE 6-DEHYDROGENASE"/>
    <property type="match status" value="1"/>
</dbReference>
<evidence type="ECO:0000259" key="1">
    <source>
        <dbReference type="PROSITE" id="PS51140"/>
    </source>
</evidence>
<dbReference type="OrthoDB" id="440455at2759"/>
<evidence type="ECO:0000313" key="3">
    <source>
        <dbReference type="Proteomes" id="UP000243459"/>
    </source>
</evidence>
<reference evidence="3" key="1">
    <citation type="journal article" date="2017" name="Nat. Commun.">
        <title>The asparagus genome sheds light on the origin and evolution of a young Y chromosome.</title>
        <authorList>
            <person name="Harkess A."/>
            <person name="Zhou J."/>
            <person name="Xu C."/>
            <person name="Bowers J.E."/>
            <person name="Van der Hulst R."/>
            <person name="Ayyampalayam S."/>
            <person name="Mercati F."/>
            <person name="Riccardi P."/>
            <person name="McKain M.R."/>
            <person name="Kakrana A."/>
            <person name="Tang H."/>
            <person name="Ray J."/>
            <person name="Groenendijk J."/>
            <person name="Arikit S."/>
            <person name="Mathioni S.M."/>
            <person name="Nakano M."/>
            <person name="Shan H."/>
            <person name="Telgmann-Rauber A."/>
            <person name="Kanno A."/>
            <person name="Yue Z."/>
            <person name="Chen H."/>
            <person name="Li W."/>
            <person name="Chen Y."/>
            <person name="Xu X."/>
            <person name="Zhang Y."/>
            <person name="Luo S."/>
            <person name="Chen H."/>
            <person name="Gao J."/>
            <person name="Mao Z."/>
            <person name="Pires J.C."/>
            <person name="Luo M."/>
            <person name="Kudrna D."/>
            <person name="Wing R.A."/>
            <person name="Meyers B.C."/>
            <person name="Yi K."/>
            <person name="Kong H."/>
            <person name="Lavrijsen P."/>
            <person name="Sunseri F."/>
            <person name="Falavigna A."/>
            <person name="Ye Y."/>
            <person name="Leebens-Mack J.H."/>
            <person name="Chen G."/>
        </authorList>
    </citation>
    <scope>NUCLEOTIDE SEQUENCE [LARGE SCALE GENOMIC DNA]</scope>
    <source>
        <strain evidence="3">cv. DH0086</strain>
    </source>
</reference>
<dbReference type="AlphaFoldDB" id="A0A5P1FF02"/>
<dbReference type="Gramene" id="ONK76955">
    <property type="protein sequence ID" value="ONK76955"/>
    <property type="gene ID" value="A4U43_C02F1630"/>
</dbReference>